<keyword evidence="1" id="KW-0472">Membrane</keyword>
<feature type="transmembrane region" description="Helical" evidence="1">
    <location>
        <begin position="61"/>
        <end position="79"/>
    </location>
</feature>
<keyword evidence="1" id="KW-0812">Transmembrane</keyword>
<organism evidence="2">
    <name type="scientific">Cacopsylla melanoneura</name>
    <dbReference type="NCBI Taxonomy" id="428564"/>
    <lineage>
        <taxon>Eukaryota</taxon>
        <taxon>Metazoa</taxon>
        <taxon>Ecdysozoa</taxon>
        <taxon>Arthropoda</taxon>
        <taxon>Hexapoda</taxon>
        <taxon>Insecta</taxon>
        <taxon>Pterygota</taxon>
        <taxon>Neoptera</taxon>
        <taxon>Paraneoptera</taxon>
        <taxon>Hemiptera</taxon>
        <taxon>Sternorrhyncha</taxon>
        <taxon>Psylloidea</taxon>
        <taxon>Psyllidae</taxon>
        <taxon>Psyllinae</taxon>
        <taxon>Cacopsylla</taxon>
    </lineage>
</organism>
<protein>
    <submittedName>
        <fullName evidence="2">Uncharacterized protein</fullName>
    </submittedName>
</protein>
<evidence type="ECO:0000256" key="1">
    <source>
        <dbReference type="SAM" id="Phobius"/>
    </source>
</evidence>
<dbReference type="AlphaFoldDB" id="A0A8D9F3C1"/>
<name>A0A8D9F3C1_9HEMI</name>
<sequence>MFVPCLTEYPSHFWAQLFSLSLFLSLSLNLSQVRKLCLLIFCILLCSSSSCLSLFSSLHLLLGLLFILHLLSLFISSLYSGTFFKNLPAPQKDCRLGLRAPKIRAASNADVSADFKLSVGKGRIQMVSA</sequence>
<keyword evidence="1" id="KW-1133">Transmembrane helix</keyword>
<proteinExistence type="predicted"/>
<dbReference type="EMBL" id="HBUF01601040">
    <property type="protein sequence ID" value="CAG6776128.1"/>
    <property type="molecule type" value="Transcribed_RNA"/>
</dbReference>
<feature type="transmembrane region" description="Helical" evidence="1">
    <location>
        <begin position="36"/>
        <end position="55"/>
    </location>
</feature>
<reference evidence="2" key="1">
    <citation type="submission" date="2021-05" db="EMBL/GenBank/DDBJ databases">
        <authorList>
            <person name="Alioto T."/>
            <person name="Alioto T."/>
            <person name="Gomez Garrido J."/>
        </authorList>
    </citation>
    <scope>NUCLEOTIDE SEQUENCE</scope>
</reference>
<evidence type="ECO:0000313" key="2">
    <source>
        <dbReference type="EMBL" id="CAG6776128.1"/>
    </source>
</evidence>
<feature type="transmembrane region" description="Helical" evidence="1">
    <location>
        <begin position="12"/>
        <end position="29"/>
    </location>
</feature>
<accession>A0A8D9F3C1</accession>